<evidence type="ECO:0008006" key="3">
    <source>
        <dbReference type="Google" id="ProtNLM"/>
    </source>
</evidence>
<name>A0A841JK24_9SPHI</name>
<dbReference type="EMBL" id="JACHCA010000022">
    <property type="protein sequence ID" value="MBB6131340.1"/>
    <property type="molecule type" value="Genomic_DNA"/>
</dbReference>
<reference evidence="1 2" key="1">
    <citation type="submission" date="2020-08" db="EMBL/GenBank/DDBJ databases">
        <title>Genomic Encyclopedia of Type Strains, Phase IV (KMG-V): Genome sequencing to study the core and pangenomes of soil and plant-associated prokaryotes.</title>
        <authorList>
            <person name="Whitman W."/>
        </authorList>
    </citation>
    <scope>NUCLEOTIDE SEQUENCE [LARGE SCALE GENOMIC DNA]</scope>
    <source>
        <strain evidence="1 2">MP601</strain>
    </source>
</reference>
<protein>
    <recommendedName>
        <fullName evidence="3">Mu-like prophage protein gp36</fullName>
    </recommendedName>
</protein>
<sequence length="137" mass="15549">MNFLTDDDFVQFQVRNEVLAVLKISETTLDNSELAAQEQMSSYLRTRFDVAATFSASGPARNPLIIMYMIDLILYHLHSNTPSRVVPKSRDDRFNAAITWLTSVNTGDLIPDLPELPVTTPDPAMRLGTNQKYSKRW</sequence>
<gene>
    <name evidence="1" type="ORF">HDF22_005491</name>
</gene>
<evidence type="ECO:0000313" key="2">
    <source>
        <dbReference type="Proteomes" id="UP000548326"/>
    </source>
</evidence>
<dbReference type="Proteomes" id="UP000548326">
    <property type="component" value="Unassembled WGS sequence"/>
</dbReference>
<organism evidence="1 2">
    <name type="scientific">Mucilaginibacter lappiensis</name>
    <dbReference type="NCBI Taxonomy" id="354630"/>
    <lineage>
        <taxon>Bacteria</taxon>
        <taxon>Pseudomonadati</taxon>
        <taxon>Bacteroidota</taxon>
        <taxon>Sphingobacteriia</taxon>
        <taxon>Sphingobacteriales</taxon>
        <taxon>Sphingobacteriaceae</taxon>
        <taxon>Mucilaginibacter</taxon>
    </lineage>
</organism>
<evidence type="ECO:0000313" key="1">
    <source>
        <dbReference type="EMBL" id="MBB6131340.1"/>
    </source>
</evidence>
<dbReference type="RefSeq" id="WP_183589863.1">
    <property type="nucleotide sequence ID" value="NZ_JACHCA010000022.1"/>
</dbReference>
<accession>A0A841JK24</accession>
<comment type="caution">
    <text evidence="1">The sequence shown here is derived from an EMBL/GenBank/DDBJ whole genome shotgun (WGS) entry which is preliminary data.</text>
</comment>
<proteinExistence type="predicted"/>
<dbReference type="AlphaFoldDB" id="A0A841JK24"/>